<protein>
    <submittedName>
        <fullName evidence="2">Uncharacterized protein</fullName>
    </submittedName>
</protein>
<reference evidence="2 3" key="1">
    <citation type="journal article" date="2010" name="Cell">
        <title>The genome of Naegleria gruberi illuminates early eukaryotic versatility.</title>
        <authorList>
            <person name="Fritz-Laylin L.K."/>
            <person name="Prochnik S.E."/>
            <person name="Ginger M.L."/>
            <person name="Dacks J.B."/>
            <person name="Carpenter M.L."/>
            <person name="Field M.C."/>
            <person name="Kuo A."/>
            <person name="Paredez A."/>
            <person name="Chapman J."/>
            <person name="Pham J."/>
            <person name="Shu S."/>
            <person name="Neupane R."/>
            <person name="Cipriano M."/>
            <person name="Mancuso J."/>
            <person name="Tu H."/>
            <person name="Salamov A."/>
            <person name="Lindquist E."/>
            <person name="Shapiro H."/>
            <person name="Lucas S."/>
            <person name="Grigoriev I.V."/>
            <person name="Cande W.Z."/>
            <person name="Fulton C."/>
            <person name="Rokhsar D.S."/>
            <person name="Dawson S.C."/>
        </authorList>
    </citation>
    <scope>NUCLEOTIDE SEQUENCE [LARGE SCALE GENOMIC DNA]</scope>
    <source>
        <strain evidence="2 3">NEG-M</strain>
    </source>
</reference>
<dbReference type="AlphaFoldDB" id="D2W006"/>
<accession>D2W006</accession>
<dbReference type="KEGG" id="ngr:NAEGRDRAFT_81884"/>
<dbReference type="InParanoid" id="D2W006"/>
<dbReference type="Proteomes" id="UP000006671">
    <property type="component" value="Unassembled WGS sequence"/>
</dbReference>
<sequence>MLKRVSFKGETRNGASFIPVTVEPTDPTVLSSISFKGVSLASVSLKIVGNMTILTTDNSQPTLVSCLSTSCVVKSKTQQGCFFESSTPSFTPTYVSLSNSDTNSITIYPTKNFTGYAMMTLTCGTYTSSLVVEYDFYIASNGTLVDNKAPASSFWGELLYVYYKVKQVIVDFLDSFIFIDFLDTSSLNTNRVIAVVVGVSVLFVLITISLTICCCCVARCCCSGDSIEKKKLVPK</sequence>
<dbReference type="EMBL" id="GG738916">
    <property type="protein sequence ID" value="EFC37662.1"/>
    <property type="molecule type" value="Genomic_DNA"/>
</dbReference>
<proteinExistence type="predicted"/>
<evidence type="ECO:0000256" key="1">
    <source>
        <dbReference type="SAM" id="Phobius"/>
    </source>
</evidence>
<feature type="transmembrane region" description="Helical" evidence="1">
    <location>
        <begin position="192"/>
        <end position="212"/>
    </location>
</feature>
<keyword evidence="3" id="KW-1185">Reference proteome</keyword>
<dbReference type="RefSeq" id="XP_002670406.1">
    <property type="nucleotide sequence ID" value="XM_002670360.1"/>
</dbReference>
<evidence type="ECO:0000313" key="2">
    <source>
        <dbReference type="EMBL" id="EFC37662.1"/>
    </source>
</evidence>
<keyword evidence="1" id="KW-1133">Transmembrane helix</keyword>
<dbReference type="VEuPathDB" id="AmoebaDB:NAEGRDRAFT_81884"/>
<dbReference type="GeneID" id="8857465"/>
<name>D2W006_NAEGR</name>
<organism evidence="3">
    <name type="scientific">Naegleria gruberi</name>
    <name type="common">Amoeba</name>
    <dbReference type="NCBI Taxonomy" id="5762"/>
    <lineage>
        <taxon>Eukaryota</taxon>
        <taxon>Discoba</taxon>
        <taxon>Heterolobosea</taxon>
        <taxon>Tetramitia</taxon>
        <taxon>Eutetramitia</taxon>
        <taxon>Vahlkampfiidae</taxon>
        <taxon>Naegleria</taxon>
    </lineage>
</organism>
<evidence type="ECO:0000313" key="3">
    <source>
        <dbReference type="Proteomes" id="UP000006671"/>
    </source>
</evidence>
<keyword evidence="1" id="KW-0472">Membrane</keyword>
<keyword evidence="1" id="KW-0812">Transmembrane</keyword>
<gene>
    <name evidence="2" type="ORF">NAEGRDRAFT_81884</name>
</gene>